<dbReference type="GO" id="GO:0003676">
    <property type="term" value="F:nucleic acid binding"/>
    <property type="evidence" value="ECO:0007669"/>
    <property type="project" value="InterPro"/>
</dbReference>
<evidence type="ECO:0000259" key="3">
    <source>
        <dbReference type="PROSITE" id="PS50158"/>
    </source>
</evidence>
<dbReference type="InterPro" id="IPR036875">
    <property type="entry name" value="Znf_CCHC_sf"/>
</dbReference>
<dbReference type="SUPFAM" id="SSF57756">
    <property type="entry name" value="Retrovirus zinc finger-like domains"/>
    <property type="match status" value="1"/>
</dbReference>
<feature type="region of interest" description="Disordered" evidence="2">
    <location>
        <begin position="308"/>
        <end position="329"/>
    </location>
</feature>
<feature type="region of interest" description="Disordered" evidence="2">
    <location>
        <begin position="1"/>
        <end position="39"/>
    </location>
</feature>
<protein>
    <recommendedName>
        <fullName evidence="3">CCHC-type domain-containing protein</fullName>
    </recommendedName>
</protein>
<keyword evidence="5" id="KW-1185">Reference proteome</keyword>
<accession>A0A8S9XZV6</accession>
<evidence type="ECO:0000313" key="4">
    <source>
        <dbReference type="EMBL" id="KAF6214049.1"/>
    </source>
</evidence>
<dbReference type="GO" id="GO:0008270">
    <property type="term" value="F:zinc ion binding"/>
    <property type="evidence" value="ECO:0007669"/>
    <property type="project" value="UniProtKB-KW"/>
</dbReference>
<feature type="compositionally biased region" description="Polar residues" evidence="2">
    <location>
        <begin position="255"/>
        <end position="287"/>
    </location>
</feature>
<dbReference type="Gene3D" id="4.10.60.10">
    <property type="entry name" value="Zinc finger, CCHC-type"/>
    <property type="match status" value="1"/>
</dbReference>
<evidence type="ECO:0000313" key="5">
    <source>
        <dbReference type="Proteomes" id="UP000466442"/>
    </source>
</evidence>
<proteinExistence type="predicted"/>
<dbReference type="AlphaFoldDB" id="A0A8S9XZV6"/>
<dbReference type="PROSITE" id="PS50158">
    <property type="entry name" value="ZF_CCHC"/>
    <property type="match status" value="1"/>
</dbReference>
<reference evidence="4" key="1">
    <citation type="journal article" date="2021" name="Mol. Ecol. Resour.">
        <title>Apolygus lucorum genome provides insights into omnivorousness and mesophyll feeding.</title>
        <authorList>
            <person name="Liu Y."/>
            <person name="Liu H."/>
            <person name="Wang H."/>
            <person name="Huang T."/>
            <person name="Liu B."/>
            <person name="Yang B."/>
            <person name="Yin L."/>
            <person name="Li B."/>
            <person name="Zhang Y."/>
            <person name="Zhang S."/>
            <person name="Jiang F."/>
            <person name="Zhang X."/>
            <person name="Ren Y."/>
            <person name="Wang B."/>
            <person name="Wang S."/>
            <person name="Lu Y."/>
            <person name="Wu K."/>
            <person name="Fan W."/>
            <person name="Wang G."/>
        </authorList>
    </citation>
    <scope>NUCLEOTIDE SEQUENCE</scope>
    <source>
        <strain evidence="4">12Hb</strain>
    </source>
</reference>
<keyword evidence="1" id="KW-0863">Zinc-finger</keyword>
<comment type="caution">
    <text evidence="4">The sequence shown here is derived from an EMBL/GenBank/DDBJ whole genome shotgun (WGS) entry which is preliminary data.</text>
</comment>
<feature type="compositionally biased region" description="Basic and acidic residues" evidence="2">
    <location>
        <begin position="1"/>
        <end position="28"/>
    </location>
</feature>
<dbReference type="Pfam" id="PF00098">
    <property type="entry name" value="zf-CCHC"/>
    <property type="match status" value="1"/>
</dbReference>
<keyword evidence="1" id="KW-0862">Zinc</keyword>
<feature type="domain" description="CCHC-type" evidence="3">
    <location>
        <begin position="297"/>
        <end position="312"/>
    </location>
</feature>
<keyword evidence="1" id="KW-0479">Metal-binding</keyword>
<dbReference type="SMART" id="SM00343">
    <property type="entry name" value="ZnF_C2HC"/>
    <property type="match status" value="1"/>
</dbReference>
<dbReference type="EMBL" id="WIXP02000003">
    <property type="protein sequence ID" value="KAF6214049.1"/>
    <property type="molecule type" value="Genomic_DNA"/>
</dbReference>
<dbReference type="InterPro" id="IPR001878">
    <property type="entry name" value="Znf_CCHC"/>
</dbReference>
<dbReference type="Proteomes" id="UP000466442">
    <property type="component" value="Unassembled WGS sequence"/>
</dbReference>
<feature type="compositionally biased region" description="Basic and acidic residues" evidence="2">
    <location>
        <begin position="311"/>
        <end position="320"/>
    </location>
</feature>
<dbReference type="OrthoDB" id="116216at2759"/>
<feature type="region of interest" description="Disordered" evidence="2">
    <location>
        <begin position="233"/>
        <end position="287"/>
    </location>
</feature>
<gene>
    <name evidence="4" type="ORF">GE061_011779</name>
</gene>
<organism evidence="4 5">
    <name type="scientific">Apolygus lucorum</name>
    <name type="common">Small green plant bug</name>
    <name type="synonym">Lygocoris lucorum</name>
    <dbReference type="NCBI Taxonomy" id="248454"/>
    <lineage>
        <taxon>Eukaryota</taxon>
        <taxon>Metazoa</taxon>
        <taxon>Ecdysozoa</taxon>
        <taxon>Arthropoda</taxon>
        <taxon>Hexapoda</taxon>
        <taxon>Insecta</taxon>
        <taxon>Pterygota</taxon>
        <taxon>Neoptera</taxon>
        <taxon>Paraneoptera</taxon>
        <taxon>Hemiptera</taxon>
        <taxon>Heteroptera</taxon>
        <taxon>Panheteroptera</taxon>
        <taxon>Cimicomorpha</taxon>
        <taxon>Miridae</taxon>
        <taxon>Mirini</taxon>
        <taxon>Apolygus</taxon>
    </lineage>
</organism>
<evidence type="ECO:0000256" key="2">
    <source>
        <dbReference type="SAM" id="MobiDB-lite"/>
    </source>
</evidence>
<sequence length="354" mass="39322">MDSDGHENRDKDDDVGDSSHSEKEKEYRSGTPPPFDDSKDHIIALLEAQNRRLEELLFQSISSASHSGNSTPNLKLPEFDPKHEGVDPKSWCATVECCINESNNRGGALVIALGRCLKGEAATWFTSIAGPDLTWDAFKSAFLTQWDSIDNPACVFFSFLRSQPKDGNETYITFASRMIHKLTASWKNLNHEQIAVAAVLGQLALTDSRVRRLAYTEDISSRDQLLKEMRVLNYKRPNDSNNETHVTPKKPRIASSHTPQRSGSFSEGQSRGSLPHPRSSSRASQRPTFSKSYDVTCYSCSAKGHIASRCPKKEETRQRELGNSSSQAVVKPTEKRVGLCQLNPTGTLIHKGTL</sequence>
<name>A0A8S9XZV6_APOLU</name>
<evidence type="ECO:0000256" key="1">
    <source>
        <dbReference type="PROSITE-ProRule" id="PRU00047"/>
    </source>
</evidence>